<evidence type="ECO:0000256" key="1">
    <source>
        <dbReference type="SAM" id="Phobius"/>
    </source>
</evidence>
<dbReference type="PANTHER" id="PTHR14969">
    <property type="entry name" value="SPHINGOSINE-1-PHOSPHATE PHOSPHOHYDROLASE"/>
    <property type="match status" value="1"/>
</dbReference>
<dbReference type="InterPro" id="IPR000326">
    <property type="entry name" value="PAP2/HPO"/>
</dbReference>
<dbReference type="SMART" id="SM00014">
    <property type="entry name" value="acidPPc"/>
    <property type="match status" value="1"/>
</dbReference>
<name>A0A9E7BZC1_9ACTN</name>
<dbReference type="EMBL" id="CP087164">
    <property type="protein sequence ID" value="UGS34228.1"/>
    <property type="molecule type" value="Genomic_DNA"/>
</dbReference>
<evidence type="ECO:0000313" key="4">
    <source>
        <dbReference type="Proteomes" id="UP001162834"/>
    </source>
</evidence>
<dbReference type="Pfam" id="PF01569">
    <property type="entry name" value="PAP2"/>
    <property type="match status" value="1"/>
</dbReference>
<dbReference type="InterPro" id="IPR036938">
    <property type="entry name" value="PAP2/HPO_sf"/>
</dbReference>
<accession>A0A9E7BZC1</accession>
<dbReference type="Proteomes" id="UP001162834">
    <property type="component" value="Chromosome"/>
</dbReference>
<keyword evidence="1" id="KW-1133">Transmembrane helix</keyword>
<keyword evidence="1" id="KW-0812">Transmembrane</keyword>
<dbReference type="AlphaFoldDB" id="A0A9E7BZC1"/>
<feature type="transmembrane region" description="Helical" evidence="1">
    <location>
        <begin position="176"/>
        <end position="195"/>
    </location>
</feature>
<sequence length="284" mass="29597">MDGAGSTTRHSRDRGEDRYVVPVLAAPRRGRAERFARALHGRHPVLVFLAAALAGLAVLAALSIGLGLLVTHVLVQTAGIGSADDGFVRDLAQHRTGFETDASAVGSMVGGAPVLPILVGLIAIVCAIKRYWRVAAFAVFVLALESATYRITTLAAPRDRPHVHRLEGLPADASYPSGHTAASIAVYAGLVLLITSRIRTTWVRVAAWALAVAIPAFVAMSRMYRGMHHPLDVAGGAVIGIGAIVVLVFACRAAGAASLLRSEPSARRVAPSGARSDRGTVTAA</sequence>
<feature type="transmembrane region" description="Helical" evidence="1">
    <location>
        <begin position="134"/>
        <end position="156"/>
    </location>
</feature>
<feature type="transmembrane region" description="Helical" evidence="1">
    <location>
        <begin position="202"/>
        <end position="221"/>
    </location>
</feature>
<keyword evidence="1" id="KW-0472">Membrane</keyword>
<dbReference type="Gene3D" id="1.20.144.10">
    <property type="entry name" value="Phosphatidic acid phosphatase type 2/haloperoxidase"/>
    <property type="match status" value="1"/>
</dbReference>
<organism evidence="3 4">
    <name type="scientific">Capillimicrobium parvum</name>
    <dbReference type="NCBI Taxonomy" id="2884022"/>
    <lineage>
        <taxon>Bacteria</taxon>
        <taxon>Bacillati</taxon>
        <taxon>Actinomycetota</taxon>
        <taxon>Thermoleophilia</taxon>
        <taxon>Solirubrobacterales</taxon>
        <taxon>Capillimicrobiaceae</taxon>
        <taxon>Capillimicrobium</taxon>
    </lineage>
</organism>
<reference evidence="3" key="1">
    <citation type="journal article" date="2022" name="Int. J. Syst. Evol. Microbiol.">
        <title>Pseudomonas aegrilactucae sp. nov. and Pseudomonas morbosilactucae sp. nov., pathogens causing bacterial rot of lettuce in Japan.</title>
        <authorList>
            <person name="Sawada H."/>
            <person name="Fujikawa T."/>
            <person name="Satou M."/>
        </authorList>
    </citation>
    <scope>NUCLEOTIDE SEQUENCE</scope>
    <source>
        <strain evidence="3">0166_1</strain>
    </source>
</reference>
<protein>
    <recommendedName>
        <fullName evidence="2">Phosphatidic acid phosphatase type 2/haloperoxidase domain-containing protein</fullName>
    </recommendedName>
</protein>
<proteinExistence type="predicted"/>
<feature type="transmembrane region" description="Helical" evidence="1">
    <location>
        <begin position="233"/>
        <end position="260"/>
    </location>
</feature>
<keyword evidence="4" id="KW-1185">Reference proteome</keyword>
<dbReference type="CDD" id="cd03392">
    <property type="entry name" value="PAP2_like_2"/>
    <property type="match status" value="1"/>
</dbReference>
<gene>
    <name evidence="3" type="ORF">DSM104329_00601</name>
</gene>
<feature type="transmembrane region" description="Helical" evidence="1">
    <location>
        <begin position="104"/>
        <end position="127"/>
    </location>
</feature>
<dbReference type="PANTHER" id="PTHR14969:SF13">
    <property type="entry name" value="AT30094P"/>
    <property type="match status" value="1"/>
</dbReference>
<dbReference type="KEGG" id="sbae:DSM104329_00601"/>
<dbReference type="SUPFAM" id="SSF48317">
    <property type="entry name" value="Acid phosphatase/Vanadium-dependent haloperoxidase"/>
    <property type="match status" value="1"/>
</dbReference>
<feature type="domain" description="Phosphatidic acid phosphatase type 2/haloperoxidase" evidence="2">
    <location>
        <begin position="135"/>
        <end position="248"/>
    </location>
</feature>
<evidence type="ECO:0000259" key="2">
    <source>
        <dbReference type="SMART" id="SM00014"/>
    </source>
</evidence>
<feature type="transmembrane region" description="Helical" evidence="1">
    <location>
        <begin position="45"/>
        <end position="70"/>
    </location>
</feature>
<evidence type="ECO:0000313" key="3">
    <source>
        <dbReference type="EMBL" id="UGS34228.1"/>
    </source>
</evidence>